<dbReference type="EMBL" id="SVCM01000027">
    <property type="protein sequence ID" value="MBE6058986.1"/>
    <property type="molecule type" value="Genomic_DNA"/>
</dbReference>
<evidence type="ECO:0000313" key="2">
    <source>
        <dbReference type="Proteomes" id="UP000768462"/>
    </source>
</evidence>
<dbReference type="AlphaFoldDB" id="A0A927W4T5"/>
<evidence type="ECO:0000313" key="1">
    <source>
        <dbReference type="EMBL" id="MBE6058986.1"/>
    </source>
</evidence>
<name>A0A927W4T5_9CLOT</name>
<reference evidence="1" key="1">
    <citation type="submission" date="2019-04" db="EMBL/GenBank/DDBJ databases">
        <title>Evolution of Biomass-Degrading Anaerobic Consortia Revealed by Metagenomics.</title>
        <authorList>
            <person name="Peng X."/>
        </authorList>
    </citation>
    <scope>NUCLEOTIDE SEQUENCE</scope>
    <source>
        <strain evidence="1">SIG254</strain>
    </source>
</reference>
<gene>
    <name evidence="1" type="ORF">E7215_02245</name>
</gene>
<accession>A0A927W4T5</accession>
<protein>
    <submittedName>
        <fullName evidence="1">Uncharacterized protein</fullName>
    </submittedName>
</protein>
<organism evidence="1 2">
    <name type="scientific">Clostridium sulfidigenes</name>
    <dbReference type="NCBI Taxonomy" id="318464"/>
    <lineage>
        <taxon>Bacteria</taxon>
        <taxon>Bacillati</taxon>
        <taxon>Bacillota</taxon>
        <taxon>Clostridia</taxon>
        <taxon>Eubacteriales</taxon>
        <taxon>Clostridiaceae</taxon>
        <taxon>Clostridium</taxon>
    </lineage>
</organism>
<proteinExistence type="predicted"/>
<comment type="caution">
    <text evidence="1">The sequence shown here is derived from an EMBL/GenBank/DDBJ whole genome shotgun (WGS) entry which is preliminary data.</text>
</comment>
<sequence>MTIENHKIKMFKGNYKEYLDSKNKCEDNDKEEIENEIFILQNRLSEVIGRLSMPSKKDDVVALDEEYNELLARFKKLKTNLSK</sequence>
<dbReference type="Proteomes" id="UP000768462">
    <property type="component" value="Unassembled WGS sequence"/>
</dbReference>